<proteinExistence type="predicted"/>
<dbReference type="Pfam" id="PF20557">
    <property type="entry name" value="DnaT_2"/>
    <property type="match status" value="1"/>
</dbReference>
<evidence type="ECO:0000313" key="3">
    <source>
        <dbReference type="Proteomes" id="UP000294692"/>
    </source>
</evidence>
<dbReference type="Proteomes" id="UP000294692">
    <property type="component" value="Unassembled WGS sequence"/>
</dbReference>
<dbReference type="RefSeq" id="WP_132478400.1">
    <property type="nucleotide sequence ID" value="NZ_JBHRVM010000001.1"/>
</dbReference>
<dbReference type="EMBL" id="SMBX01000017">
    <property type="protein sequence ID" value="TCU91625.1"/>
    <property type="molecule type" value="Genomic_DNA"/>
</dbReference>
<reference evidence="2 3" key="1">
    <citation type="submission" date="2019-03" db="EMBL/GenBank/DDBJ databases">
        <title>Genomic Encyclopedia of Type Strains, Phase IV (KMG-IV): sequencing the most valuable type-strain genomes for metagenomic binning, comparative biology and taxonomic classification.</title>
        <authorList>
            <person name="Goeker M."/>
        </authorList>
    </citation>
    <scope>NUCLEOTIDE SEQUENCE [LARGE SCALE GENOMIC DNA]</scope>
    <source>
        <strain evidence="2 3">DSM 100048</strain>
    </source>
</reference>
<dbReference type="OrthoDB" id="8702413at2"/>
<comment type="caution">
    <text evidence="2">The sequence shown here is derived from an EMBL/GenBank/DDBJ whole genome shotgun (WGS) entry which is preliminary data.</text>
</comment>
<keyword evidence="3" id="KW-1185">Reference proteome</keyword>
<feature type="domain" description="Putative DnaT-like" evidence="1">
    <location>
        <begin position="1"/>
        <end position="160"/>
    </location>
</feature>
<name>A0A4R3UJ51_9BURK</name>
<gene>
    <name evidence="2" type="ORF">EV686_11721</name>
</gene>
<evidence type="ECO:0000313" key="2">
    <source>
        <dbReference type="EMBL" id="TCU91625.1"/>
    </source>
</evidence>
<dbReference type="AlphaFoldDB" id="A0A4R3UJ51"/>
<evidence type="ECO:0000259" key="1">
    <source>
        <dbReference type="Pfam" id="PF20557"/>
    </source>
</evidence>
<organism evidence="2 3">
    <name type="scientific">Paracandidimonas soli</name>
    <dbReference type="NCBI Taxonomy" id="1917182"/>
    <lineage>
        <taxon>Bacteria</taxon>
        <taxon>Pseudomonadati</taxon>
        <taxon>Pseudomonadota</taxon>
        <taxon>Betaproteobacteria</taxon>
        <taxon>Burkholderiales</taxon>
        <taxon>Alcaligenaceae</taxon>
        <taxon>Paracandidimonas</taxon>
    </lineage>
</organism>
<protein>
    <recommendedName>
        <fullName evidence="1">Putative DnaT-like domain-containing protein</fullName>
    </recommendedName>
</protein>
<dbReference type="InterPro" id="IPR046787">
    <property type="entry name" value="DnaT_2"/>
</dbReference>
<accession>A0A4R3UJ51</accession>
<sequence length="160" mass="17451">MSLVVENGEGLPDAESYVSVADADSYAVAMGHVSWLATGVTEAQKETALRRATQYVDSRYRYKNSKLNPDQAMEWPRVGFPWPVKRVTDATCELAVRALTGALYADVAPEDNIKSETVGPLTTVYQDAENGGQVRFAIVDDLLLPLVASGQMTAIRLERA</sequence>